<dbReference type="PIRSF" id="PIRSF001488">
    <property type="entry name" value="Tdi_protein"/>
    <property type="match status" value="1"/>
</dbReference>
<dbReference type="SUPFAM" id="SSF52833">
    <property type="entry name" value="Thioredoxin-like"/>
    <property type="match status" value="1"/>
</dbReference>
<dbReference type="GO" id="GO:0016491">
    <property type="term" value="F:oxidoreductase activity"/>
    <property type="evidence" value="ECO:0007669"/>
    <property type="project" value="InterPro"/>
</dbReference>
<evidence type="ECO:0000313" key="8">
    <source>
        <dbReference type="EMBL" id="QNX73506.1"/>
    </source>
</evidence>
<protein>
    <recommendedName>
        <fullName evidence="5">Thiol:disulfide interchange protein</fullName>
    </recommendedName>
</protein>
<dbReference type="GO" id="GO:0042597">
    <property type="term" value="C:periplasmic space"/>
    <property type="evidence" value="ECO:0007669"/>
    <property type="project" value="UniProtKB-SubCell"/>
</dbReference>
<accession>A0A7H2VAX3</accession>
<evidence type="ECO:0000256" key="6">
    <source>
        <dbReference type="PIRSR" id="PIRSR001488-1"/>
    </source>
</evidence>
<evidence type="ECO:0000256" key="3">
    <source>
        <dbReference type="ARBA" id="ARBA00023157"/>
    </source>
</evidence>
<evidence type="ECO:0000313" key="9">
    <source>
        <dbReference type="Proteomes" id="UP000516666"/>
    </source>
</evidence>
<evidence type="ECO:0000259" key="7">
    <source>
        <dbReference type="Pfam" id="PF01323"/>
    </source>
</evidence>
<proteinExistence type="inferred from homology"/>
<comment type="subcellular location">
    <subcellularLocation>
        <location evidence="5">Periplasm</location>
    </subcellularLocation>
</comment>
<dbReference type="InterPro" id="IPR001853">
    <property type="entry name" value="DSBA-like_thioredoxin_dom"/>
</dbReference>
<dbReference type="InterPro" id="IPR023205">
    <property type="entry name" value="DsbA/DsbL"/>
</dbReference>
<dbReference type="InterPro" id="IPR050824">
    <property type="entry name" value="Thiol_disulfide_DsbA"/>
</dbReference>
<dbReference type="PANTHER" id="PTHR35891">
    <property type="entry name" value="THIOL:DISULFIDE INTERCHANGE PROTEIN DSBA"/>
    <property type="match status" value="1"/>
</dbReference>
<name>A0A7H2VAX3_9GAMM</name>
<dbReference type="InterPro" id="IPR036249">
    <property type="entry name" value="Thioredoxin-like_sf"/>
</dbReference>
<evidence type="ECO:0000256" key="2">
    <source>
        <dbReference type="ARBA" id="ARBA00022729"/>
    </source>
</evidence>
<evidence type="ECO:0000256" key="5">
    <source>
        <dbReference type="PIRNR" id="PIRNR001488"/>
    </source>
</evidence>
<reference evidence="9" key="1">
    <citation type="submission" date="2020-09" db="EMBL/GenBank/DDBJ databases">
        <title>Clinical and molecular characterization of Acinetobacter seifertii in Taiwan.</title>
        <authorList>
            <person name="Li L.-H."/>
            <person name="Yang Y.-S."/>
            <person name="Sun J.-R."/>
            <person name="Huang T.-W."/>
            <person name="Huang W.-C."/>
            <person name="Wang Y.-C."/>
            <person name="Kuo T.-H."/>
            <person name="Kuo S.-C."/>
            <person name="Chen T.-L."/>
        </authorList>
    </citation>
    <scope>NUCLEOTIDE SEQUENCE [LARGE SCALE GENOMIC DNA]</scope>
    <source>
        <strain evidence="9">AS39</strain>
    </source>
</reference>
<sequence>MTLGFYKVFFGICFGIFSMNTYSNSSTGSVFIPGKDYYILKNPSKINDGNIKVEEFFWYGCHYCFLLEKPLQSWLKTIPKDVRFERIPAAVNPVWESGARTYYTSEILNVRKKSHLELYKAIHIDKEKIFNQESAATFFTRYDISKKKFNDTYNSFAVTNMIARSNNLMKNYALTGVPAFVINGKYIVKGGDQRAIQVVDYLIRNERKLK</sequence>
<gene>
    <name evidence="8" type="ORF">IC776_06510</name>
</gene>
<evidence type="ECO:0000256" key="1">
    <source>
        <dbReference type="ARBA" id="ARBA00005791"/>
    </source>
</evidence>
<feature type="domain" description="DSBA-like thioredoxin" evidence="7">
    <location>
        <begin position="109"/>
        <end position="192"/>
    </location>
</feature>
<evidence type="ECO:0000256" key="4">
    <source>
        <dbReference type="ARBA" id="ARBA00023284"/>
    </source>
</evidence>
<feature type="disulfide bond" description="Redox-active" evidence="6">
    <location>
        <begin position="61"/>
        <end position="64"/>
    </location>
</feature>
<comment type="similarity">
    <text evidence="1">Belongs to the thioredoxin family. DsbA subfamily.</text>
</comment>
<keyword evidence="4" id="KW-0676">Redox-active center</keyword>
<dbReference type="Pfam" id="PF01323">
    <property type="entry name" value="DSBA"/>
    <property type="match status" value="1"/>
</dbReference>
<dbReference type="AlphaFoldDB" id="A0A7H2VAX3"/>
<keyword evidence="2" id="KW-0732">Signal</keyword>
<dbReference type="PANTHER" id="PTHR35891:SF2">
    <property type="entry name" value="THIOL:DISULFIDE INTERCHANGE PROTEIN DSBA"/>
    <property type="match status" value="1"/>
</dbReference>
<keyword evidence="3 5" id="KW-1015">Disulfide bond</keyword>
<organism evidence="8 9">
    <name type="scientific">Acinetobacter seifertii</name>
    <dbReference type="NCBI Taxonomy" id="1530123"/>
    <lineage>
        <taxon>Bacteria</taxon>
        <taxon>Pseudomonadati</taxon>
        <taxon>Pseudomonadota</taxon>
        <taxon>Gammaproteobacteria</taxon>
        <taxon>Moraxellales</taxon>
        <taxon>Moraxellaceae</taxon>
        <taxon>Acinetobacter</taxon>
        <taxon>Acinetobacter calcoaceticus/baumannii complex</taxon>
    </lineage>
</organism>
<dbReference type="CDD" id="cd03019">
    <property type="entry name" value="DsbA_DsbA"/>
    <property type="match status" value="1"/>
</dbReference>
<dbReference type="Proteomes" id="UP000516666">
    <property type="component" value="Chromosome"/>
</dbReference>
<keyword evidence="5" id="KW-0574">Periplasm</keyword>
<reference evidence="8 9" key="2">
    <citation type="submission" date="2020-09" db="EMBL/GenBank/DDBJ databases">
        <authorList>
            <person name="Chen F.-J."/>
            <person name="Lee Y.-T."/>
        </authorList>
    </citation>
    <scope>NUCLEOTIDE SEQUENCE [LARGE SCALE GENOMIC DNA]</scope>
    <source>
        <strain evidence="8 9">AS39</strain>
    </source>
</reference>
<dbReference type="EMBL" id="CP061646">
    <property type="protein sequence ID" value="QNX73506.1"/>
    <property type="molecule type" value="Genomic_DNA"/>
</dbReference>
<dbReference type="Gene3D" id="3.40.30.10">
    <property type="entry name" value="Glutaredoxin"/>
    <property type="match status" value="1"/>
</dbReference>